<dbReference type="Proteomes" id="UP000013070">
    <property type="component" value="Unassembled WGS sequence"/>
</dbReference>
<organism evidence="2 3">
    <name type="scientific">Acinetobacter variabilis</name>
    <dbReference type="NCBI Taxonomy" id="70346"/>
    <lineage>
        <taxon>Bacteria</taxon>
        <taxon>Pseudomonadati</taxon>
        <taxon>Pseudomonadota</taxon>
        <taxon>Gammaproteobacteria</taxon>
        <taxon>Moraxellales</taxon>
        <taxon>Moraxellaceae</taxon>
        <taxon>Acinetobacter</taxon>
    </lineage>
</organism>
<sequence length="35" mass="3813">MTFEELLLLAIALGIWAIVSILAYGLFFVGPEDEG</sequence>
<evidence type="ECO:0000313" key="2">
    <source>
        <dbReference type="EMBL" id="ENV00425.1"/>
    </source>
</evidence>
<dbReference type="HOGENOM" id="CLU_3362736_0_0_6"/>
<name>N8WZU1_9GAMM</name>
<keyword evidence="1" id="KW-1133">Transmembrane helix</keyword>
<feature type="transmembrane region" description="Helical" evidence="1">
    <location>
        <begin position="6"/>
        <end position="29"/>
    </location>
</feature>
<reference evidence="2 3" key="1">
    <citation type="submission" date="2013-02" db="EMBL/GenBank/DDBJ databases">
        <title>The Genome Sequence of Acinetobacter sp. NIPH 899.</title>
        <authorList>
            <consortium name="The Broad Institute Genome Sequencing Platform"/>
            <consortium name="The Broad Institute Genome Sequencing Center for Infectious Disease"/>
            <person name="Cerqueira G."/>
            <person name="Feldgarden M."/>
            <person name="Courvalin P."/>
            <person name="Perichon B."/>
            <person name="Grillot-Courvalin C."/>
            <person name="Clermont D."/>
            <person name="Rocha E."/>
            <person name="Yoon E.-J."/>
            <person name="Nemec A."/>
            <person name="Walker B."/>
            <person name="Young S.K."/>
            <person name="Zeng Q."/>
            <person name="Gargeya S."/>
            <person name="Fitzgerald M."/>
            <person name="Haas B."/>
            <person name="Abouelleil A."/>
            <person name="Alvarado L."/>
            <person name="Arachchi H.M."/>
            <person name="Berlin A.M."/>
            <person name="Chapman S.B."/>
            <person name="Dewar J."/>
            <person name="Goldberg J."/>
            <person name="Griggs A."/>
            <person name="Gujja S."/>
            <person name="Hansen M."/>
            <person name="Howarth C."/>
            <person name="Imamovic A."/>
            <person name="Larimer J."/>
            <person name="McCowan C."/>
            <person name="Murphy C."/>
            <person name="Neiman D."/>
            <person name="Pearson M."/>
            <person name="Priest M."/>
            <person name="Roberts A."/>
            <person name="Saif S."/>
            <person name="Shea T."/>
            <person name="Sisk P."/>
            <person name="Sykes S."/>
            <person name="Wortman J."/>
            <person name="Nusbaum C."/>
            <person name="Birren B."/>
        </authorList>
    </citation>
    <scope>NUCLEOTIDE SEQUENCE [LARGE SCALE GENOMIC DNA]</scope>
    <source>
        <strain evidence="2 3">NIPH 899</strain>
    </source>
</reference>
<dbReference type="EMBL" id="APPE01000031">
    <property type="protein sequence ID" value="ENV00425.1"/>
    <property type="molecule type" value="Genomic_DNA"/>
</dbReference>
<dbReference type="AlphaFoldDB" id="N8WZU1"/>
<keyword evidence="1" id="KW-0472">Membrane</keyword>
<gene>
    <name evidence="2" type="ORF">F969_00657</name>
</gene>
<keyword evidence="3" id="KW-1185">Reference proteome</keyword>
<accession>N8WZU1</accession>
<evidence type="ECO:0000313" key="3">
    <source>
        <dbReference type="Proteomes" id="UP000013070"/>
    </source>
</evidence>
<comment type="caution">
    <text evidence="2">The sequence shown here is derived from an EMBL/GenBank/DDBJ whole genome shotgun (WGS) entry which is preliminary data.</text>
</comment>
<protein>
    <submittedName>
        <fullName evidence="2">Uncharacterized protein</fullName>
    </submittedName>
</protein>
<evidence type="ECO:0000256" key="1">
    <source>
        <dbReference type="SAM" id="Phobius"/>
    </source>
</evidence>
<proteinExistence type="predicted"/>
<keyword evidence="1" id="KW-0812">Transmembrane</keyword>